<dbReference type="Proteomes" id="UP000515804">
    <property type="component" value="Chromosome"/>
</dbReference>
<feature type="signal peptide" evidence="1">
    <location>
        <begin position="1"/>
        <end position="19"/>
    </location>
</feature>
<feature type="chain" id="PRO_5028956987" description="Lipoprotein" evidence="1">
    <location>
        <begin position="20"/>
        <end position="495"/>
    </location>
</feature>
<evidence type="ECO:0008006" key="4">
    <source>
        <dbReference type="Google" id="ProtNLM"/>
    </source>
</evidence>
<dbReference type="PROSITE" id="PS51257">
    <property type="entry name" value="PROKAR_LIPOPROTEIN"/>
    <property type="match status" value="1"/>
</dbReference>
<dbReference type="AlphaFoldDB" id="A0A7G9SMH9"/>
<accession>A0A7G9SMH9</accession>
<proteinExistence type="predicted"/>
<reference evidence="2 3" key="1">
    <citation type="submission" date="2020-08" db="EMBL/GenBank/DDBJ databases">
        <title>Genome sequence of Thermomonas carbonis KCTC 42013T.</title>
        <authorList>
            <person name="Hyun D.-W."/>
            <person name="Bae J.-W."/>
        </authorList>
    </citation>
    <scope>NUCLEOTIDE SEQUENCE [LARGE SCALE GENOMIC DNA]</scope>
    <source>
        <strain evidence="2 3">KCTC 42013</strain>
    </source>
</reference>
<dbReference type="EMBL" id="CP060719">
    <property type="protein sequence ID" value="QNN69054.1"/>
    <property type="molecule type" value="Genomic_DNA"/>
</dbReference>
<dbReference type="RefSeq" id="WP_187551577.1">
    <property type="nucleotide sequence ID" value="NZ_BMZL01000002.1"/>
</dbReference>
<organism evidence="2 3">
    <name type="scientific">Thermomonas carbonis</name>
    <dbReference type="NCBI Taxonomy" id="1463158"/>
    <lineage>
        <taxon>Bacteria</taxon>
        <taxon>Pseudomonadati</taxon>
        <taxon>Pseudomonadota</taxon>
        <taxon>Gammaproteobacteria</taxon>
        <taxon>Lysobacterales</taxon>
        <taxon>Lysobacteraceae</taxon>
        <taxon>Thermomonas</taxon>
    </lineage>
</organism>
<keyword evidence="3" id="KW-1185">Reference proteome</keyword>
<protein>
    <recommendedName>
        <fullName evidence="4">Lipoprotein</fullName>
    </recommendedName>
</protein>
<evidence type="ECO:0000313" key="2">
    <source>
        <dbReference type="EMBL" id="QNN69054.1"/>
    </source>
</evidence>
<sequence length="495" mass="54611">MRMRTGWVLPMLLGLAACSQSTFDPPERSGPIGLVDTGSGKQAWLAVIQEEERSRHVGGGSRSSGRWVTDYIYYLRLQAHDPANAQRLWAKDLKVLRDKEGGTGAEIRILGQQGEVVWVWVHDQVLALSARDGSLLADRATLAQANPEIAGVLPGELKFHTFIGKLVVTLADARLVGIEVPGYRATPYQVADERQFSYAVSLGTTWNGGHDTRDFGVRHGRFGEDWIGLLSEKEARDAEDDARGDHYADSADIDDEGAMARRTFWRATATAWSDDFLAYGGRKGVQGYCEDRAESAARDDDSNAFMRAAADGNLDDYSNGARATAPATHRQRIRDCIETFDAEKFKRIVKLERIANAGEWLQGRLLKAKAEPGAPQWIQRGIMMKPAVRAPLRLEDPDGVLVLHRTRMDAQGRLALSRVDGAFARTLWTAVLPYDALTNRWSVGSHVLLNGNWNEVREGVITRHEALLSLDLANGRWQAWDIGADAPLSKATGGD</sequence>
<name>A0A7G9SMH9_9GAMM</name>
<evidence type="ECO:0000313" key="3">
    <source>
        <dbReference type="Proteomes" id="UP000515804"/>
    </source>
</evidence>
<evidence type="ECO:0000256" key="1">
    <source>
        <dbReference type="SAM" id="SignalP"/>
    </source>
</evidence>
<dbReference type="KEGG" id="tcn:H9L16_10065"/>
<gene>
    <name evidence="2" type="ORF">H9L16_10065</name>
</gene>
<dbReference type="InterPro" id="IPR048161">
    <property type="entry name" value="PA2928-like"/>
</dbReference>
<dbReference type="NCBIfam" id="NF041516">
    <property type="entry name" value="PA2928_fam"/>
    <property type="match status" value="1"/>
</dbReference>
<keyword evidence="1" id="KW-0732">Signal</keyword>